<feature type="domain" description="Chaplin" evidence="10">
    <location>
        <begin position="107"/>
        <end position="147"/>
    </location>
</feature>
<comment type="subcellular location">
    <subcellularLocation>
        <location evidence="1">Secreted</location>
        <location evidence="1">Cell wall</location>
    </subcellularLocation>
</comment>
<feature type="domain" description="Chaplin" evidence="10">
    <location>
        <begin position="39"/>
        <end position="79"/>
    </location>
</feature>
<feature type="compositionally biased region" description="Low complexity" evidence="8">
    <location>
        <begin position="97"/>
        <end position="109"/>
    </location>
</feature>
<dbReference type="PROSITE" id="PS51884">
    <property type="entry name" value="CHAPLIN"/>
    <property type="match status" value="2"/>
</dbReference>
<evidence type="ECO:0000256" key="3">
    <source>
        <dbReference type="ARBA" id="ARBA00022525"/>
    </source>
</evidence>
<dbReference type="Proteomes" id="UP000477722">
    <property type="component" value="Unassembled WGS sequence"/>
</dbReference>
<keyword evidence="2" id="KW-0134">Cell wall</keyword>
<dbReference type="GO" id="GO:0007155">
    <property type="term" value="P:cell adhesion"/>
    <property type="evidence" value="ECO:0007669"/>
    <property type="project" value="UniProtKB-KW"/>
</dbReference>
<organism evidence="11 12">
    <name type="scientific">Streptomyces boncukensis</name>
    <dbReference type="NCBI Taxonomy" id="2711219"/>
    <lineage>
        <taxon>Bacteria</taxon>
        <taxon>Bacillati</taxon>
        <taxon>Actinomycetota</taxon>
        <taxon>Actinomycetes</taxon>
        <taxon>Kitasatosporales</taxon>
        <taxon>Streptomycetaceae</taxon>
        <taxon>Streptomyces</taxon>
    </lineage>
</organism>
<evidence type="ECO:0000259" key="10">
    <source>
        <dbReference type="PROSITE" id="PS51884"/>
    </source>
</evidence>
<comment type="caution">
    <text evidence="11">The sequence shown here is derived from an EMBL/GenBank/DDBJ whole genome shotgun (WGS) entry which is preliminary data.</text>
</comment>
<feature type="non-terminal residue" evidence="11">
    <location>
        <position position="151"/>
    </location>
</feature>
<evidence type="ECO:0000256" key="8">
    <source>
        <dbReference type="SAM" id="MobiDB-lite"/>
    </source>
</evidence>
<evidence type="ECO:0000256" key="4">
    <source>
        <dbReference type="ARBA" id="ARBA00022729"/>
    </source>
</evidence>
<evidence type="ECO:0000313" key="12">
    <source>
        <dbReference type="Proteomes" id="UP000477722"/>
    </source>
</evidence>
<protein>
    <submittedName>
        <fullName evidence="11">Chaplin</fullName>
    </submittedName>
</protein>
<evidence type="ECO:0000256" key="1">
    <source>
        <dbReference type="ARBA" id="ARBA00004191"/>
    </source>
</evidence>
<sequence>MRQVTRKGLLTVAAAGGMLAMSSGAAFADSNAEGGSENSPGVLSGNSVQAPVDVSVNVCGNSVNVVGVHNAAVGNECANGGARAGSGSGSGSGPGADAGANGSASDSPGVGSGNHVQVPVDVPVNICGNNITIIGVGNTVMGNDCGNGGGG</sequence>
<evidence type="ECO:0000256" key="7">
    <source>
        <dbReference type="PROSITE-ProRule" id="PRU01232"/>
    </source>
</evidence>
<evidence type="ECO:0000256" key="6">
    <source>
        <dbReference type="ARBA" id="ARBA00023087"/>
    </source>
</evidence>
<evidence type="ECO:0000256" key="2">
    <source>
        <dbReference type="ARBA" id="ARBA00022512"/>
    </source>
</evidence>
<keyword evidence="6 7" id="KW-0034">Amyloid</keyword>
<dbReference type="AlphaFoldDB" id="A0A6G4X4N3"/>
<proteinExistence type="predicted"/>
<reference evidence="11 12" key="1">
    <citation type="submission" date="2020-02" db="EMBL/GenBank/DDBJ databases">
        <title>Whole-genome analyses of novel actinobacteria.</title>
        <authorList>
            <person name="Sahin N."/>
            <person name="Tatar D."/>
        </authorList>
    </citation>
    <scope>NUCLEOTIDE SEQUENCE [LARGE SCALE GENOMIC DNA]</scope>
    <source>
        <strain evidence="11 12">SB3404</strain>
    </source>
</reference>
<feature type="compositionally biased region" description="Gly residues" evidence="8">
    <location>
        <begin position="82"/>
        <end position="96"/>
    </location>
</feature>
<keyword evidence="5" id="KW-0130">Cell adhesion</keyword>
<evidence type="ECO:0000256" key="9">
    <source>
        <dbReference type="SAM" id="SignalP"/>
    </source>
</evidence>
<accession>A0A6G4X4N3</accession>
<name>A0A6G4X4N3_9ACTN</name>
<feature type="signal peptide" evidence="9">
    <location>
        <begin position="1"/>
        <end position="28"/>
    </location>
</feature>
<dbReference type="InterPro" id="IPR005528">
    <property type="entry name" value="ChpA-H"/>
</dbReference>
<feature type="region of interest" description="Disordered" evidence="8">
    <location>
        <begin position="81"/>
        <end position="116"/>
    </location>
</feature>
<evidence type="ECO:0000313" key="11">
    <source>
        <dbReference type="EMBL" id="NGO72092.1"/>
    </source>
</evidence>
<feature type="chain" id="PRO_5026273639" evidence="9">
    <location>
        <begin position="29"/>
        <end position="151"/>
    </location>
</feature>
<dbReference type="RefSeq" id="WP_165301782.1">
    <property type="nucleotide sequence ID" value="NZ_JAAKZZ010000398.1"/>
</dbReference>
<evidence type="ECO:0000256" key="5">
    <source>
        <dbReference type="ARBA" id="ARBA00022889"/>
    </source>
</evidence>
<keyword evidence="3" id="KW-0964">Secreted</keyword>
<keyword evidence="12" id="KW-1185">Reference proteome</keyword>
<dbReference type="Pfam" id="PF03777">
    <property type="entry name" value="ChpA-C"/>
    <property type="match status" value="2"/>
</dbReference>
<dbReference type="EMBL" id="JAAKZZ010000398">
    <property type="protein sequence ID" value="NGO72092.1"/>
    <property type="molecule type" value="Genomic_DNA"/>
</dbReference>
<keyword evidence="4 9" id="KW-0732">Signal</keyword>
<gene>
    <name evidence="11" type="ORF">G5C65_27830</name>
</gene>